<evidence type="ECO:0000313" key="1">
    <source>
        <dbReference type="EMBL" id="ADW18058.1"/>
    </source>
</evidence>
<accession>A0A7U3YMC9</accession>
<gene>
    <name evidence="1" type="ordered locus">Despr_1910</name>
</gene>
<proteinExistence type="predicted"/>
<name>A0A7U3YMC9_DESPD</name>
<organism evidence="1 2">
    <name type="scientific">Desulfobulbus propionicus (strain ATCC 33891 / DSM 2032 / VKM B-1956 / 1pr3)</name>
    <dbReference type="NCBI Taxonomy" id="577650"/>
    <lineage>
        <taxon>Bacteria</taxon>
        <taxon>Pseudomonadati</taxon>
        <taxon>Thermodesulfobacteriota</taxon>
        <taxon>Desulfobulbia</taxon>
        <taxon>Desulfobulbales</taxon>
        <taxon>Desulfobulbaceae</taxon>
        <taxon>Desulfobulbus</taxon>
    </lineage>
</organism>
<reference evidence="1 2" key="1">
    <citation type="journal article" date="2011" name="Stand. Genomic Sci.">
        <title>Complete genome sequence of Desulfobulbus propionicus type strain (1pr3).</title>
        <authorList>
            <person name="Pagani I."/>
            <person name="Lapidus A."/>
            <person name="Nolan M."/>
            <person name="Lucas S."/>
            <person name="Hammon N."/>
            <person name="Deshpande S."/>
            <person name="Cheng J.F."/>
            <person name="Chertkov O."/>
            <person name="Davenport K."/>
            <person name="Tapia R."/>
            <person name="Han C."/>
            <person name="Goodwin L."/>
            <person name="Pitluck S."/>
            <person name="Liolios K."/>
            <person name="Mavromatis K."/>
            <person name="Ivanova N."/>
            <person name="Mikhailova N."/>
            <person name="Pati A."/>
            <person name="Chen A."/>
            <person name="Palaniappan K."/>
            <person name="Land M."/>
            <person name="Hauser L."/>
            <person name="Chang Y.J."/>
            <person name="Jeffries C.D."/>
            <person name="Detter J.C."/>
            <person name="Brambilla E."/>
            <person name="Kannan K.P."/>
            <person name="Djao O.D."/>
            <person name="Rohde M."/>
            <person name="Pukall R."/>
            <person name="Spring S."/>
            <person name="Goker M."/>
            <person name="Sikorski J."/>
            <person name="Woyke T."/>
            <person name="Bristow J."/>
            <person name="Eisen J.A."/>
            <person name="Markowitz V."/>
            <person name="Hugenholtz P."/>
            <person name="Kyrpides N.C."/>
            <person name="Klenk H.P."/>
        </authorList>
    </citation>
    <scope>NUCLEOTIDE SEQUENCE [LARGE SCALE GENOMIC DNA]</scope>
    <source>
        <strain evidence="2">ATCC 33891 / DSM 2032 / 1pr3</strain>
    </source>
</reference>
<protein>
    <submittedName>
        <fullName evidence="1">Uncharacterized protein</fullName>
    </submittedName>
</protein>
<sequence>MNIEHQKTVLSFRWEKLNNRLKLINIKFRIFLFEIGSFVNSKKIW</sequence>
<dbReference type="Proteomes" id="UP000006365">
    <property type="component" value="Chromosome"/>
</dbReference>
<dbReference type="EMBL" id="CP002364">
    <property type="protein sequence ID" value="ADW18058.1"/>
    <property type="molecule type" value="Genomic_DNA"/>
</dbReference>
<dbReference type="AlphaFoldDB" id="A0A7U3YMC9"/>
<dbReference type="KEGG" id="dpr:Despr_1910"/>
<keyword evidence="2" id="KW-1185">Reference proteome</keyword>
<evidence type="ECO:0000313" key="2">
    <source>
        <dbReference type="Proteomes" id="UP000006365"/>
    </source>
</evidence>